<dbReference type="Gene3D" id="3.50.50.60">
    <property type="entry name" value="FAD/NAD(P)-binding domain"/>
    <property type="match status" value="1"/>
</dbReference>
<accession>A0A2R6CDP3</accession>
<dbReference type="SUPFAM" id="SSF51905">
    <property type="entry name" value="FAD/NAD(P)-binding domain"/>
    <property type="match status" value="1"/>
</dbReference>
<dbReference type="PANTHER" id="PTHR13847:SF287">
    <property type="entry name" value="FAD-DEPENDENT OXIDOREDUCTASE DOMAIN-CONTAINING PROTEIN 1"/>
    <property type="match status" value="1"/>
</dbReference>
<evidence type="ECO:0000313" key="3">
    <source>
        <dbReference type="EMBL" id="PSO09012.1"/>
    </source>
</evidence>
<dbReference type="InterPro" id="IPR036188">
    <property type="entry name" value="FAD/NAD-bd_sf"/>
</dbReference>
<dbReference type="Gene3D" id="3.30.9.10">
    <property type="entry name" value="D-Amino Acid Oxidase, subunit A, domain 2"/>
    <property type="match status" value="1"/>
</dbReference>
<dbReference type="EMBL" id="NEXF01000030">
    <property type="protein sequence ID" value="PSO09012.1"/>
    <property type="molecule type" value="Genomic_DNA"/>
</dbReference>
<protein>
    <recommendedName>
        <fullName evidence="2">FAD dependent oxidoreductase domain-containing protein</fullName>
    </recommendedName>
</protein>
<comment type="caution">
    <text evidence="3">The sequence shown here is derived from an EMBL/GenBank/DDBJ whole genome shotgun (WGS) entry which is preliminary data.</text>
</comment>
<gene>
    <name evidence="3" type="ORF">B9Q04_02575</name>
</gene>
<evidence type="ECO:0000259" key="2">
    <source>
        <dbReference type="Pfam" id="PF01266"/>
    </source>
</evidence>
<name>A0A2R6CDP3_9ARCH</name>
<feature type="domain" description="FAD dependent oxidoreductase" evidence="2">
    <location>
        <begin position="13"/>
        <end position="355"/>
    </location>
</feature>
<proteinExistence type="predicted"/>
<dbReference type="Pfam" id="PF01266">
    <property type="entry name" value="DAO"/>
    <property type="match status" value="1"/>
</dbReference>
<evidence type="ECO:0000313" key="4">
    <source>
        <dbReference type="Proteomes" id="UP000242015"/>
    </source>
</evidence>
<dbReference type="Proteomes" id="UP000242015">
    <property type="component" value="Unassembled WGS sequence"/>
</dbReference>
<keyword evidence="1" id="KW-0560">Oxidoreductase</keyword>
<organism evidence="3 4">
    <name type="scientific">Candidatus Marsarchaeota G2 archaeon BE_D</name>
    <dbReference type="NCBI Taxonomy" id="1978158"/>
    <lineage>
        <taxon>Archaea</taxon>
        <taxon>Candidatus Marsarchaeota</taxon>
        <taxon>Candidatus Marsarchaeota group 2</taxon>
    </lineage>
</organism>
<sequence length="384" mass="41899">MVSLDMPKRASALVIGAGIIGASVAYNLSKTLPPPIIIVDMMRAGSGSTAAALGGFRHQFSSRLNVQLSIESINILEKFNDTMGVDPLIRYDGYLFIAQTEQSLSMLRYNAEMQRSLGVPVETHSGEEIQRLFPFYDFSGVLGGNLCYRDGHALTSAVHQGYLSKALSLGAQLLENTRVTGMIIDGQTIKGVATNLGTIYADRVVISAGAYTAQLGKLAGIDIPVIPQPRKILFTRGVPSNLPNSFPLIVNVDSTFALGREQNSIFFSDNRWMIQGFDVDFPSEYDEQVYTEAVRRLPPLADLSIGYTVRGLYETTPDANPIVSECEISGLYCCAGFNGHGFMHAPAVGVLMSELIKGEKPHLDISEFSLKRFGERGEREFLVI</sequence>
<evidence type="ECO:0000256" key="1">
    <source>
        <dbReference type="ARBA" id="ARBA00023002"/>
    </source>
</evidence>
<reference evidence="3 4" key="1">
    <citation type="submission" date="2017-04" db="EMBL/GenBank/DDBJ databases">
        <title>Novel microbial lineages endemic to geothermal iron-oxide mats fill important gaps in the evolutionary history of Archaea.</title>
        <authorList>
            <person name="Jay Z.J."/>
            <person name="Beam J.P."/>
            <person name="Dlakic M."/>
            <person name="Rusch D.B."/>
            <person name="Kozubal M.A."/>
            <person name="Inskeep W.P."/>
        </authorList>
    </citation>
    <scope>NUCLEOTIDE SEQUENCE [LARGE SCALE GENOMIC DNA]</scope>
    <source>
        <strain evidence="3">BE_D</strain>
    </source>
</reference>
<dbReference type="GO" id="GO:0005737">
    <property type="term" value="C:cytoplasm"/>
    <property type="evidence" value="ECO:0007669"/>
    <property type="project" value="TreeGrafter"/>
</dbReference>
<dbReference type="InterPro" id="IPR006076">
    <property type="entry name" value="FAD-dep_OxRdtase"/>
</dbReference>
<dbReference type="GO" id="GO:0016491">
    <property type="term" value="F:oxidoreductase activity"/>
    <property type="evidence" value="ECO:0007669"/>
    <property type="project" value="UniProtKB-KW"/>
</dbReference>
<dbReference type="PANTHER" id="PTHR13847">
    <property type="entry name" value="SARCOSINE DEHYDROGENASE-RELATED"/>
    <property type="match status" value="1"/>
</dbReference>
<dbReference type="AlphaFoldDB" id="A0A2R6CDP3"/>